<reference evidence="2" key="1">
    <citation type="submission" date="2018-01" db="EMBL/GenBank/DDBJ databases">
        <title>An insight into the sialome of Amazonian anophelines.</title>
        <authorList>
            <person name="Ribeiro J.M."/>
            <person name="Scarpassa V."/>
            <person name="Calvo E."/>
        </authorList>
    </citation>
    <scope>NUCLEOTIDE SEQUENCE</scope>
    <source>
        <tissue evidence="2">Salivary glands</tissue>
    </source>
</reference>
<dbReference type="EMBL" id="GGFM01009959">
    <property type="protein sequence ID" value="MBW30710.1"/>
    <property type="molecule type" value="Transcribed_RNA"/>
</dbReference>
<protein>
    <submittedName>
        <fullName evidence="2">Putative secreted peptide</fullName>
    </submittedName>
</protein>
<sequence>MGFAGSSLVLLRLLPGPVRGLLGEWDLVMVLVGVRICEIFSRKSSLNDLARRASLLPRMLPLGPNVPDVPCESLLFPISPEPLTVELVLAEFEPLPRMPV</sequence>
<name>A0A2M3ZQI5_9DIPT</name>
<feature type="chain" id="PRO_5014934595" evidence="1">
    <location>
        <begin position="21"/>
        <end position="100"/>
    </location>
</feature>
<proteinExistence type="predicted"/>
<feature type="signal peptide" evidence="1">
    <location>
        <begin position="1"/>
        <end position="20"/>
    </location>
</feature>
<keyword evidence="1" id="KW-0732">Signal</keyword>
<accession>A0A2M3ZQI5</accession>
<dbReference type="AlphaFoldDB" id="A0A2M3ZQI5"/>
<evidence type="ECO:0000313" key="2">
    <source>
        <dbReference type="EMBL" id="MBW30710.1"/>
    </source>
</evidence>
<evidence type="ECO:0000256" key="1">
    <source>
        <dbReference type="SAM" id="SignalP"/>
    </source>
</evidence>
<organism evidence="2">
    <name type="scientific">Anopheles braziliensis</name>
    <dbReference type="NCBI Taxonomy" id="58242"/>
    <lineage>
        <taxon>Eukaryota</taxon>
        <taxon>Metazoa</taxon>
        <taxon>Ecdysozoa</taxon>
        <taxon>Arthropoda</taxon>
        <taxon>Hexapoda</taxon>
        <taxon>Insecta</taxon>
        <taxon>Pterygota</taxon>
        <taxon>Neoptera</taxon>
        <taxon>Endopterygota</taxon>
        <taxon>Diptera</taxon>
        <taxon>Nematocera</taxon>
        <taxon>Culicoidea</taxon>
        <taxon>Culicidae</taxon>
        <taxon>Anophelinae</taxon>
        <taxon>Anopheles</taxon>
    </lineage>
</organism>